<organism evidence="3 4">
    <name type="scientific">Antiquaquibacter oligotrophicus</name>
    <dbReference type="NCBI Taxonomy" id="2880260"/>
    <lineage>
        <taxon>Bacteria</taxon>
        <taxon>Bacillati</taxon>
        <taxon>Actinomycetota</taxon>
        <taxon>Actinomycetes</taxon>
        <taxon>Micrococcales</taxon>
        <taxon>Microbacteriaceae</taxon>
        <taxon>Antiquaquibacter</taxon>
    </lineage>
</organism>
<accession>A0ABT6KQL7</accession>
<feature type="chain" id="PRO_5047531300" description="Septum formation-related domain-containing protein" evidence="1">
    <location>
        <begin position="20"/>
        <end position="150"/>
    </location>
</feature>
<dbReference type="PROSITE" id="PS51257">
    <property type="entry name" value="PROKAR_LIPOPROTEIN"/>
    <property type="match status" value="1"/>
</dbReference>
<keyword evidence="1" id="KW-0732">Signal</keyword>
<dbReference type="Pfam" id="PF13845">
    <property type="entry name" value="Septum_form"/>
    <property type="match status" value="1"/>
</dbReference>
<evidence type="ECO:0000313" key="4">
    <source>
        <dbReference type="Proteomes" id="UP001160142"/>
    </source>
</evidence>
<evidence type="ECO:0000313" key="3">
    <source>
        <dbReference type="EMBL" id="MDH6181494.1"/>
    </source>
</evidence>
<evidence type="ECO:0000259" key="2">
    <source>
        <dbReference type="Pfam" id="PF13845"/>
    </source>
</evidence>
<dbReference type="EMBL" id="JARXVQ010000001">
    <property type="protein sequence ID" value="MDH6181494.1"/>
    <property type="molecule type" value="Genomic_DNA"/>
</dbReference>
<reference evidence="3 4" key="1">
    <citation type="submission" date="2023-04" db="EMBL/GenBank/DDBJ databases">
        <title>Genome Encyclopedia of Bacteria and Archaea VI: Functional Genomics of Type Strains.</title>
        <authorList>
            <person name="Whitman W."/>
        </authorList>
    </citation>
    <scope>NUCLEOTIDE SEQUENCE [LARGE SCALE GENOMIC DNA]</scope>
    <source>
        <strain evidence="3 4">SG_E_30_P1</strain>
    </source>
</reference>
<feature type="signal peptide" evidence="1">
    <location>
        <begin position="1"/>
        <end position="19"/>
    </location>
</feature>
<feature type="domain" description="Septum formation-related" evidence="2">
    <location>
        <begin position="41"/>
        <end position="120"/>
    </location>
</feature>
<name>A0ABT6KQL7_9MICO</name>
<keyword evidence="4" id="KW-1185">Reference proteome</keyword>
<protein>
    <recommendedName>
        <fullName evidence="2">Septum formation-related domain-containing protein</fullName>
    </recommendedName>
</protein>
<sequence length="150" mass="15632">MIGRAAAILFCTTAMLALAGCSFLGPSRGPDGQFSEPTQINSADLLTGDCFTFDEGSNLATSTVVPCDVEHEFRVIGQGTLDDAAIAAAGDKQIAINAACDEPFADFMETVAEGVRPDQQFISATIEEDGEQLTEYSCLATDAPIVSAEG</sequence>
<dbReference type="Proteomes" id="UP001160142">
    <property type="component" value="Unassembled WGS sequence"/>
</dbReference>
<proteinExistence type="predicted"/>
<gene>
    <name evidence="3" type="ORF">M2152_001676</name>
</gene>
<evidence type="ECO:0000256" key="1">
    <source>
        <dbReference type="SAM" id="SignalP"/>
    </source>
</evidence>
<comment type="caution">
    <text evidence="3">The sequence shown here is derived from an EMBL/GenBank/DDBJ whole genome shotgun (WGS) entry which is preliminary data.</text>
</comment>
<dbReference type="InterPro" id="IPR026004">
    <property type="entry name" value="Septum_form"/>
</dbReference>
<dbReference type="RefSeq" id="WP_322133807.1">
    <property type="nucleotide sequence ID" value="NZ_CP085036.1"/>
</dbReference>